<gene>
    <name evidence="1" type="primary">ORF70234</name>
</gene>
<sequence length="156" mass="18165">RSVVLKDAKLRKHFREDVQRMCHPTALKYFDGVIDYACTSQHVVKARVINFQISEKSTPNITIINMSLSRVKSLSRQESLATFSNQRSIHFVIEVPTSDGVVCKKKYLEMYCEVIIFFNGPVRHEHVKIKGNSKFFIASYTRQREKILTKQLSHKF</sequence>
<protein>
    <submittedName>
        <fullName evidence="1">Uncharacterized protein</fullName>
    </submittedName>
</protein>
<accession>A0A0B6ZLU1</accession>
<feature type="non-terminal residue" evidence="1">
    <location>
        <position position="156"/>
    </location>
</feature>
<organism evidence="1">
    <name type="scientific">Arion vulgaris</name>
    <dbReference type="NCBI Taxonomy" id="1028688"/>
    <lineage>
        <taxon>Eukaryota</taxon>
        <taxon>Metazoa</taxon>
        <taxon>Spiralia</taxon>
        <taxon>Lophotrochozoa</taxon>
        <taxon>Mollusca</taxon>
        <taxon>Gastropoda</taxon>
        <taxon>Heterobranchia</taxon>
        <taxon>Euthyneura</taxon>
        <taxon>Panpulmonata</taxon>
        <taxon>Eupulmonata</taxon>
        <taxon>Stylommatophora</taxon>
        <taxon>Helicina</taxon>
        <taxon>Arionoidea</taxon>
        <taxon>Arionidae</taxon>
        <taxon>Arion</taxon>
    </lineage>
</organism>
<proteinExistence type="predicted"/>
<evidence type="ECO:0000313" key="1">
    <source>
        <dbReference type="EMBL" id="CEK69438.1"/>
    </source>
</evidence>
<name>A0A0B6ZLU1_9EUPU</name>
<feature type="non-terminal residue" evidence="1">
    <location>
        <position position="1"/>
    </location>
</feature>
<dbReference type="EMBL" id="HACG01022573">
    <property type="protein sequence ID" value="CEK69438.1"/>
    <property type="molecule type" value="Transcribed_RNA"/>
</dbReference>
<reference evidence="1" key="1">
    <citation type="submission" date="2014-12" db="EMBL/GenBank/DDBJ databases">
        <title>Insight into the proteome of Arion vulgaris.</title>
        <authorList>
            <person name="Aradska J."/>
            <person name="Bulat T."/>
            <person name="Smidak R."/>
            <person name="Sarate P."/>
            <person name="Gangsoo J."/>
            <person name="Sialana F."/>
            <person name="Bilban M."/>
            <person name="Lubec G."/>
        </authorList>
    </citation>
    <scope>NUCLEOTIDE SEQUENCE</scope>
    <source>
        <tissue evidence="1">Skin</tissue>
    </source>
</reference>
<dbReference type="AlphaFoldDB" id="A0A0B6ZLU1"/>